<evidence type="ECO:0000256" key="1">
    <source>
        <dbReference type="ARBA" id="ARBA00003416"/>
    </source>
</evidence>
<evidence type="ECO:0000256" key="5">
    <source>
        <dbReference type="SAM" id="Coils"/>
    </source>
</evidence>
<dbReference type="PANTHER" id="PTHR30563:SF0">
    <property type="entry name" value="DNA RECOMBINATION PROTEIN RMUC"/>
    <property type="match status" value="1"/>
</dbReference>
<evidence type="ECO:0000313" key="7">
    <source>
        <dbReference type="EMBL" id="MBB4117787.1"/>
    </source>
</evidence>
<sequence length="450" mass="51573">MPETLIFIGIAAICLAIGSLLGIYIGKLQLKTSIKELETKLTSQEILQKNTELQIENIKAENKANLLQAEQEKEKIRSEKEQLLTQLAIKEAEYKNILEKNEAQYAEIEKLQEKFNTEFENLANNILEKKSEKFTLQNKENIESILKPLHEKIKVFEEKVEKNNHNAIRQHAELGKQLEFLNQQNIKISQEATNLTKALKGNSKIQGNWGEMVLERVLERSGLQKDTEYFVQQNFTTTTGKRLMPDVIIKMPAKKVMIIDAKVSLNAYERYVNEENPEEKAIHLKNHLFAIKKHVEELSKKNYHQLYDTESPDFVLLFIPIEAAFAVASNQHPQLYNDAFEKNIILVTPTTLLAVLKTIDSMWQNEKQKQNAINIAQQAGSLYDSFTNLTNELLKIGKQLGTVQNTYDTAMKKLTGRGNLIKRVQELKKLGAKASKELDEKLLKQAEEDI</sequence>
<feature type="transmembrane region" description="Helical" evidence="6">
    <location>
        <begin position="6"/>
        <end position="25"/>
    </location>
</feature>
<comment type="function">
    <text evidence="1">Involved in DNA recombination.</text>
</comment>
<keyword evidence="6" id="KW-0472">Membrane</keyword>
<dbReference type="EMBL" id="JACIFO010000001">
    <property type="protein sequence ID" value="MBB4117787.1"/>
    <property type="molecule type" value="Genomic_DNA"/>
</dbReference>
<keyword evidence="3 5" id="KW-0175">Coiled coil</keyword>
<comment type="similarity">
    <text evidence="2">Belongs to the RmuC family.</text>
</comment>
<evidence type="ECO:0000256" key="2">
    <source>
        <dbReference type="ARBA" id="ARBA00009840"/>
    </source>
</evidence>
<evidence type="ECO:0000256" key="6">
    <source>
        <dbReference type="SAM" id="Phobius"/>
    </source>
</evidence>
<dbReference type="RefSeq" id="WP_183475448.1">
    <property type="nucleotide sequence ID" value="NZ_JACIFO010000001.1"/>
</dbReference>
<evidence type="ECO:0000313" key="8">
    <source>
        <dbReference type="Proteomes" id="UP000553034"/>
    </source>
</evidence>
<gene>
    <name evidence="7" type="ORF">GGR32_000059</name>
</gene>
<keyword evidence="4" id="KW-0233">DNA recombination</keyword>
<keyword evidence="6" id="KW-1133">Transmembrane helix</keyword>
<feature type="coiled-coil region" evidence="5">
    <location>
        <begin position="164"/>
        <end position="198"/>
    </location>
</feature>
<name>A0A840ES73_9FLAO</name>
<dbReference type="InterPro" id="IPR003798">
    <property type="entry name" value="DNA_recombination_RmuC"/>
</dbReference>
<feature type="coiled-coil region" evidence="5">
    <location>
        <begin position="34"/>
        <end position="125"/>
    </location>
</feature>
<dbReference type="Pfam" id="PF02646">
    <property type="entry name" value="RmuC"/>
    <property type="match status" value="1"/>
</dbReference>
<comment type="caution">
    <text evidence="7">The sequence shown here is derived from an EMBL/GenBank/DDBJ whole genome shotgun (WGS) entry which is preliminary data.</text>
</comment>
<reference evidence="7 8" key="1">
    <citation type="submission" date="2020-08" db="EMBL/GenBank/DDBJ databases">
        <title>Genomic Encyclopedia of Type Strains, Phase IV (KMG-IV): sequencing the most valuable type-strain genomes for metagenomic binning, comparative biology and taxonomic classification.</title>
        <authorList>
            <person name="Goeker M."/>
        </authorList>
    </citation>
    <scope>NUCLEOTIDE SEQUENCE [LARGE SCALE GENOMIC DNA]</scope>
    <source>
        <strain evidence="7 8">DSM 29568</strain>
    </source>
</reference>
<organism evidence="7 8">
    <name type="scientific">Mesonia hippocampi</name>
    <dbReference type="NCBI Taxonomy" id="1628250"/>
    <lineage>
        <taxon>Bacteria</taxon>
        <taxon>Pseudomonadati</taxon>
        <taxon>Bacteroidota</taxon>
        <taxon>Flavobacteriia</taxon>
        <taxon>Flavobacteriales</taxon>
        <taxon>Flavobacteriaceae</taxon>
        <taxon>Mesonia</taxon>
    </lineage>
</organism>
<keyword evidence="8" id="KW-1185">Reference proteome</keyword>
<evidence type="ECO:0000256" key="3">
    <source>
        <dbReference type="ARBA" id="ARBA00023054"/>
    </source>
</evidence>
<evidence type="ECO:0000256" key="4">
    <source>
        <dbReference type="ARBA" id="ARBA00023172"/>
    </source>
</evidence>
<keyword evidence="6" id="KW-0812">Transmembrane</keyword>
<dbReference type="GO" id="GO:0006310">
    <property type="term" value="P:DNA recombination"/>
    <property type="evidence" value="ECO:0007669"/>
    <property type="project" value="UniProtKB-KW"/>
</dbReference>
<proteinExistence type="inferred from homology"/>
<dbReference type="PANTHER" id="PTHR30563">
    <property type="entry name" value="DNA RECOMBINATION PROTEIN RMUC"/>
    <property type="match status" value="1"/>
</dbReference>
<dbReference type="AlphaFoldDB" id="A0A840ES73"/>
<accession>A0A840ES73</accession>
<dbReference type="Proteomes" id="UP000553034">
    <property type="component" value="Unassembled WGS sequence"/>
</dbReference>
<protein>
    <submittedName>
        <fullName evidence="7">DNA recombination protein RmuC</fullName>
    </submittedName>
</protein>